<proteinExistence type="inferred from homology"/>
<reference evidence="13" key="1">
    <citation type="submission" date="2010-01" db="EMBL/GenBank/DDBJ databases">
        <title>Genome fragments of uncultured bacteria from the North Pacific subtropical Gyre.</title>
        <authorList>
            <person name="Pham V.D."/>
            <person name="Delong E.F."/>
        </authorList>
    </citation>
    <scope>NUCLEOTIDE SEQUENCE</scope>
</reference>
<dbReference type="PANTHER" id="PTHR38831:SF1">
    <property type="entry name" value="TYPE II SECRETION SYSTEM PROTEIN K-RELATED"/>
    <property type="match status" value="1"/>
</dbReference>
<feature type="region of interest" description="Disordered" evidence="10">
    <location>
        <begin position="1"/>
        <end position="20"/>
    </location>
</feature>
<dbReference type="AlphaFoldDB" id="E7C238"/>
<evidence type="ECO:0000256" key="3">
    <source>
        <dbReference type="ARBA" id="ARBA00022448"/>
    </source>
</evidence>
<dbReference type="PANTHER" id="PTHR38831">
    <property type="entry name" value="TYPE II SECRETION SYSTEM PROTEIN K"/>
    <property type="match status" value="1"/>
</dbReference>
<comment type="similarity">
    <text evidence="2">Belongs to the GSP K family.</text>
</comment>
<accession>E7C238</accession>
<dbReference type="EMBL" id="GU567957">
    <property type="protein sequence ID" value="ADI21512.1"/>
    <property type="molecule type" value="Genomic_DNA"/>
</dbReference>
<feature type="transmembrane region" description="Helical" evidence="11">
    <location>
        <begin position="26"/>
        <end position="48"/>
    </location>
</feature>
<keyword evidence="7" id="KW-0653">Protein transport</keyword>
<evidence type="ECO:0000256" key="2">
    <source>
        <dbReference type="ARBA" id="ARBA00007246"/>
    </source>
</evidence>
<dbReference type="Gene3D" id="1.10.40.60">
    <property type="entry name" value="EpsJ-like"/>
    <property type="match status" value="2"/>
</dbReference>
<protein>
    <recommendedName>
        <fullName evidence="12">T2SS protein K first SAM-like domain-containing protein</fullName>
    </recommendedName>
</protein>
<dbReference type="InterPro" id="IPR005628">
    <property type="entry name" value="GspK"/>
</dbReference>
<evidence type="ECO:0000256" key="8">
    <source>
        <dbReference type="ARBA" id="ARBA00022989"/>
    </source>
</evidence>
<evidence type="ECO:0000256" key="7">
    <source>
        <dbReference type="ARBA" id="ARBA00022927"/>
    </source>
</evidence>
<sequence>MRGLQGKFNPDAGPKRLSSGSSRERGIALLVVLIFMIVLVVMAAAFAINMEVEAKLARKADSGTELEWVCRSAVELSKYILSQQAANTQEPYDSLSQSWAGGPGSTNGFNLFFDSLNLTNSTWAPGTVLGLMFPEDSVVTAEQQTKLEDVRENWRCSVQIVDMERRFNINRAAGKEMGRTPLQRAFDMMGVDISLTPYLVDAIFDWCDKDDNIGVNGVESEYYENLLPVGYRAKNGPIDDLRELLLIKDVTPEMYWGSAENSLAAGTAPTPLEEGAESLNYNYALVDLFTPLSAGYININTAPAEVLQLAPMPGDPVVTADEIIRVRSGLDGIDGTYDDEPFDNVRQLQQVQAYAASPTWLADAGRYFSVRSSTFEVKVTASVRGQERIFVAVLRRKSATEIEILYTYWES</sequence>
<keyword evidence="8 11" id="KW-1133">Transmembrane helix</keyword>
<dbReference type="SUPFAM" id="SSF158544">
    <property type="entry name" value="GspK insert domain-like"/>
    <property type="match status" value="1"/>
</dbReference>
<name>E7C238_9BACT</name>
<comment type="subcellular location">
    <subcellularLocation>
        <location evidence="1">Cell inner membrane</location>
    </subcellularLocation>
</comment>
<dbReference type="InterPro" id="IPR038072">
    <property type="entry name" value="GspK_central_sf"/>
</dbReference>
<evidence type="ECO:0000256" key="9">
    <source>
        <dbReference type="ARBA" id="ARBA00023136"/>
    </source>
</evidence>
<dbReference type="GO" id="GO:0005886">
    <property type="term" value="C:plasma membrane"/>
    <property type="evidence" value="ECO:0007669"/>
    <property type="project" value="UniProtKB-SubCell"/>
</dbReference>
<keyword evidence="9 11" id="KW-0472">Membrane</keyword>
<evidence type="ECO:0000259" key="12">
    <source>
        <dbReference type="Pfam" id="PF21687"/>
    </source>
</evidence>
<keyword evidence="5" id="KW-0997">Cell inner membrane</keyword>
<dbReference type="Pfam" id="PF21687">
    <property type="entry name" value="T2SSK_1st"/>
    <property type="match status" value="1"/>
</dbReference>
<evidence type="ECO:0000256" key="1">
    <source>
        <dbReference type="ARBA" id="ARBA00004533"/>
    </source>
</evidence>
<keyword evidence="6 11" id="KW-0812">Transmembrane</keyword>
<feature type="domain" description="T2SS protein K first SAM-like" evidence="12">
    <location>
        <begin position="166"/>
        <end position="255"/>
    </location>
</feature>
<dbReference type="Gene3D" id="3.30.1300.30">
    <property type="entry name" value="GSPII I/J protein-like"/>
    <property type="match status" value="1"/>
</dbReference>
<keyword evidence="3" id="KW-0813">Transport</keyword>
<organism evidence="13">
    <name type="scientific">uncultured verrucomicrobium HF0070_15G23</name>
    <dbReference type="NCBI Taxonomy" id="723594"/>
    <lineage>
        <taxon>Bacteria</taxon>
        <taxon>Pseudomonadati</taxon>
        <taxon>Verrucomicrobiota</taxon>
        <taxon>environmental samples</taxon>
    </lineage>
</organism>
<dbReference type="InterPro" id="IPR049031">
    <property type="entry name" value="T2SSK_SAM-like_1st"/>
</dbReference>
<keyword evidence="4" id="KW-1003">Cell membrane</keyword>
<evidence type="ECO:0000256" key="4">
    <source>
        <dbReference type="ARBA" id="ARBA00022475"/>
    </source>
</evidence>
<evidence type="ECO:0000256" key="5">
    <source>
        <dbReference type="ARBA" id="ARBA00022519"/>
    </source>
</evidence>
<evidence type="ECO:0000256" key="11">
    <source>
        <dbReference type="SAM" id="Phobius"/>
    </source>
</evidence>
<evidence type="ECO:0000313" key="13">
    <source>
        <dbReference type="EMBL" id="ADI21512.1"/>
    </source>
</evidence>
<evidence type="ECO:0000256" key="6">
    <source>
        <dbReference type="ARBA" id="ARBA00022692"/>
    </source>
</evidence>
<evidence type="ECO:0000256" key="10">
    <source>
        <dbReference type="SAM" id="MobiDB-lite"/>
    </source>
</evidence>
<dbReference type="GO" id="GO:0009306">
    <property type="term" value="P:protein secretion"/>
    <property type="evidence" value="ECO:0007669"/>
    <property type="project" value="InterPro"/>
</dbReference>